<evidence type="ECO:0000313" key="16">
    <source>
        <dbReference type="Proteomes" id="UP000253872"/>
    </source>
</evidence>
<evidence type="ECO:0000256" key="13">
    <source>
        <dbReference type="HAMAP-Rule" id="MF_00233"/>
    </source>
</evidence>
<dbReference type="GO" id="GO:0044874">
    <property type="term" value="P:lipoprotein localization to outer membrane"/>
    <property type="evidence" value="ECO:0007669"/>
    <property type="project" value="UniProtKB-UniRule"/>
</dbReference>
<keyword evidence="5 13" id="KW-0813">Transport</keyword>
<dbReference type="InterPro" id="IPR004565">
    <property type="entry name" value="OM_lipoprot_LolB"/>
</dbReference>
<evidence type="ECO:0000256" key="8">
    <source>
        <dbReference type="ARBA" id="ARBA00023136"/>
    </source>
</evidence>
<sequence length="210" mass="24098">MKKITKAMGLALLLSLSGCKSVLDAPTQAQKPVIHIPHNDQQWQAHLAKLSQIQHYKTDGQFGYISPEERFSSHFNWQYNSPANFGLELSSNLSSKSLKLHRNAKGLTVSDSEGNSRSDRDIDALMQEIIGVSFPIDQLAYWLKGQPEKEGQYIVNEKRQLSQFSYRLNNVNWTVNYVEYYEDRVPNLPKLIVLENGTQTLKIRIDNWVF</sequence>
<dbReference type="NCBIfam" id="TIGR00548">
    <property type="entry name" value="lolB"/>
    <property type="match status" value="1"/>
</dbReference>
<proteinExistence type="inferred from homology"/>
<evidence type="ECO:0000256" key="3">
    <source>
        <dbReference type="ARBA" id="ARBA00011245"/>
    </source>
</evidence>
<name>A0A369YM33_9PAST</name>
<comment type="caution">
    <text evidence="15">The sequence shown here is derived from an EMBL/GenBank/DDBJ whole genome shotgun (WGS) entry which is preliminary data.</text>
</comment>
<reference evidence="15 16" key="1">
    <citation type="submission" date="2018-05" db="EMBL/GenBank/DDBJ databases">
        <title>Draft Genome Sequences for a Diverse set of 7 Haemophilus Species.</title>
        <authorList>
            <person name="Nichols M."/>
            <person name="Topaz N."/>
            <person name="Wang X."/>
            <person name="Wang X."/>
            <person name="Boxrud D."/>
        </authorList>
    </citation>
    <scope>NUCLEOTIDE SEQUENCE [LARGE SCALE GENOMIC DNA]</scope>
    <source>
        <strain evidence="15 16">C2002001239</strain>
    </source>
</reference>
<dbReference type="AlphaFoldDB" id="A0A369YM33"/>
<dbReference type="Gene3D" id="2.50.20.10">
    <property type="entry name" value="Lipoprotein localisation LolA/LolB/LppX"/>
    <property type="match status" value="1"/>
</dbReference>
<keyword evidence="7 13" id="KW-0653">Protein transport</keyword>
<evidence type="ECO:0000256" key="5">
    <source>
        <dbReference type="ARBA" id="ARBA00022448"/>
    </source>
</evidence>
<dbReference type="GO" id="GO:0015031">
    <property type="term" value="P:protein transport"/>
    <property type="evidence" value="ECO:0007669"/>
    <property type="project" value="UniProtKB-KW"/>
</dbReference>
<keyword evidence="10 13" id="KW-0143">Chaperone</keyword>
<evidence type="ECO:0000256" key="12">
    <source>
        <dbReference type="ARBA" id="ARBA00023288"/>
    </source>
</evidence>
<dbReference type="CDD" id="cd16326">
    <property type="entry name" value="LolB"/>
    <property type="match status" value="1"/>
</dbReference>
<dbReference type="RefSeq" id="WP_111401927.1">
    <property type="nucleotide sequence ID" value="NZ_QEPN01000002.1"/>
</dbReference>
<evidence type="ECO:0000256" key="9">
    <source>
        <dbReference type="ARBA" id="ARBA00023139"/>
    </source>
</evidence>
<evidence type="ECO:0000256" key="10">
    <source>
        <dbReference type="ARBA" id="ARBA00023186"/>
    </source>
</evidence>
<evidence type="ECO:0000256" key="4">
    <source>
        <dbReference type="ARBA" id="ARBA00016202"/>
    </source>
</evidence>
<organism evidence="15 16">
    <name type="scientific">Haemophilus sputorum</name>
    <dbReference type="NCBI Taxonomy" id="1078480"/>
    <lineage>
        <taxon>Bacteria</taxon>
        <taxon>Pseudomonadati</taxon>
        <taxon>Pseudomonadota</taxon>
        <taxon>Gammaproteobacteria</taxon>
        <taxon>Pasteurellales</taxon>
        <taxon>Pasteurellaceae</taxon>
        <taxon>Haemophilus</taxon>
    </lineage>
</organism>
<gene>
    <name evidence="13" type="primary">lolB</name>
    <name evidence="15" type="ORF">DPV93_02450</name>
</gene>
<dbReference type="PROSITE" id="PS51257">
    <property type="entry name" value="PROKAR_LIPOPROTEIN"/>
    <property type="match status" value="1"/>
</dbReference>
<dbReference type="EMBL" id="QEPN01000002">
    <property type="protein sequence ID" value="RDE72966.1"/>
    <property type="molecule type" value="Genomic_DNA"/>
</dbReference>
<evidence type="ECO:0000256" key="11">
    <source>
        <dbReference type="ARBA" id="ARBA00023237"/>
    </source>
</evidence>
<comment type="function">
    <text evidence="13">Plays a critical role in the incorporation of lipoproteins in the outer membrane after they are released by the LolA protein.</text>
</comment>
<keyword evidence="6 13" id="KW-0732">Signal</keyword>
<dbReference type="STRING" id="1035839.GCA_000238795_01537"/>
<evidence type="ECO:0000256" key="1">
    <source>
        <dbReference type="ARBA" id="ARBA00004459"/>
    </source>
</evidence>
<dbReference type="Proteomes" id="UP000253872">
    <property type="component" value="Unassembled WGS sequence"/>
</dbReference>
<evidence type="ECO:0000256" key="7">
    <source>
        <dbReference type="ARBA" id="ARBA00022927"/>
    </source>
</evidence>
<dbReference type="GO" id="GO:0009279">
    <property type="term" value="C:cell outer membrane"/>
    <property type="evidence" value="ECO:0007669"/>
    <property type="project" value="UniProtKB-SubCell"/>
</dbReference>
<accession>A0A369YM33</accession>
<comment type="similarity">
    <text evidence="2 13">Belongs to the LolB family.</text>
</comment>
<keyword evidence="9 13" id="KW-0564">Palmitate</keyword>
<feature type="signal peptide" evidence="14">
    <location>
        <begin position="1"/>
        <end position="24"/>
    </location>
</feature>
<evidence type="ECO:0000313" key="15">
    <source>
        <dbReference type="EMBL" id="RDE72966.1"/>
    </source>
</evidence>
<keyword evidence="12 13" id="KW-0449">Lipoprotein</keyword>
<comment type="subunit">
    <text evidence="3 13">Monomer.</text>
</comment>
<evidence type="ECO:0000256" key="14">
    <source>
        <dbReference type="SAM" id="SignalP"/>
    </source>
</evidence>
<dbReference type="HAMAP" id="MF_00233">
    <property type="entry name" value="LolB"/>
    <property type="match status" value="1"/>
</dbReference>
<evidence type="ECO:0000256" key="2">
    <source>
        <dbReference type="ARBA" id="ARBA00009696"/>
    </source>
</evidence>
<evidence type="ECO:0000256" key="6">
    <source>
        <dbReference type="ARBA" id="ARBA00022729"/>
    </source>
</evidence>
<dbReference type="InterPro" id="IPR029046">
    <property type="entry name" value="LolA/LolB/LppX"/>
</dbReference>
<dbReference type="Pfam" id="PF03550">
    <property type="entry name" value="LolB"/>
    <property type="match status" value="1"/>
</dbReference>
<dbReference type="SUPFAM" id="SSF89392">
    <property type="entry name" value="Prokaryotic lipoproteins and lipoprotein localization factors"/>
    <property type="match status" value="1"/>
</dbReference>
<keyword evidence="8 13" id="KW-0472">Membrane</keyword>
<feature type="chain" id="PRO_5016892915" description="Outer-membrane lipoprotein LolB" evidence="14">
    <location>
        <begin position="25"/>
        <end position="210"/>
    </location>
</feature>
<protein>
    <recommendedName>
        <fullName evidence="4 13">Outer-membrane lipoprotein LolB</fullName>
    </recommendedName>
</protein>
<comment type="subcellular location">
    <subcellularLocation>
        <location evidence="1 13">Cell outer membrane</location>
        <topology evidence="1 13">Lipid-anchor</topology>
    </subcellularLocation>
</comment>
<keyword evidence="11 13" id="KW-0998">Cell outer membrane</keyword>